<proteinExistence type="predicted"/>
<dbReference type="SMART" id="SM00014">
    <property type="entry name" value="acidPPc"/>
    <property type="match status" value="1"/>
</dbReference>
<dbReference type="GO" id="GO:0005886">
    <property type="term" value="C:plasma membrane"/>
    <property type="evidence" value="ECO:0007669"/>
    <property type="project" value="UniProtKB-SubCell"/>
</dbReference>
<evidence type="ECO:0000313" key="8">
    <source>
        <dbReference type="EMBL" id="SHN88720.1"/>
    </source>
</evidence>
<evidence type="ECO:0000256" key="1">
    <source>
        <dbReference type="ARBA" id="ARBA00004651"/>
    </source>
</evidence>
<accession>A0A1M7V0M8</accession>
<evidence type="ECO:0000259" key="7">
    <source>
        <dbReference type="SMART" id="SM00014"/>
    </source>
</evidence>
<dbReference type="SUPFAM" id="SSF48317">
    <property type="entry name" value="Acid phosphatase/Vanadium-dependent haloperoxidase"/>
    <property type="match status" value="1"/>
</dbReference>
<keyword evidence="4" id="KW-0378">Hydrolase</keyword>
<dbReference type="PANTHER" id="PTHR14969:SF62">
    <property type="entry name" value="DECAPRENYLPHOSPHORYL-5-PHOSPHORIBOSE PHOSPHATASE RV3807C-RELATED"/>
    <property type="match status" value="1"/>
</dbReference>
<dbReference type="EMBL" id="FRDM01000055">
    <property type="protein sequence ID" value="SHN88720.1"/>
    <property type="molecule type" value="Genomic_DNA"/>
</dbReference>
<organism evidence="8 9">
    <name type="scientific">Geodermatophilus obscurus</name>
    <dbReference type="NCBI Taxonomy" id="1861"/>
    <lineage>
        <taxon>Bacteria</taxon>
        <taxon>Bacillati</taxon>
        <taxon>Actinomycetota</taxon>
        <taxon>Actinomycetes</taxon>
        <taxon>Geodermatophilales</taxon>
        <taxon>Geodermatophilaceae</taxon>
        <taxon>Geodermatophilus</taxon>
    </lineage>
</organism>
<dbReference type="InterPro" id="IPR000326">
    <property type="entry name" value="PAP2/HPO"/>
</dbReference>
<evidence type="ECO:0000256" key="6">
    <source>
        <dbReference type="ARBA" id="ARBA00023136"/>
    </source>
</evidence>
<keyword evidence="5" id="KW-1133">Transmembrane helix</keyword>
<dbReference type="PANTHER" id="PTHR14969">
    <property type="entry name" value="SPHINGOSINE-1-PHOSPHATE PHOSPHOHYDROLASE"/>
    <property type="match status" value="1"/>
</dbReference>
<dbReference type="AlphaFoldDB" id="A0A1M7V0M8"/>
<protein>
    <submittedName>
        <fullName evidence="8">Undecaprenyl-diphosphatase</fullName>
    </submittedName>
</protein>
<evidence type="ECO:0000313" key="9">
    <source>
        <dbReference type="Proteomes" id="UP000184428"/>
    </source>
</evidence>
<evidence type="ECO:0000256" key="4">
    <source>
        <dbReference type="ARBA" id="ARBA00022801"/>
    </source>
</evidence>
<dbReference type="Pfam" id="PF01569">
    <property type="entry name" value="PAP2"/>
    <property type="match status" value="1"/>
</dbReference>
<dbReference type="Gene3D" id="1.20.144.10">
    <property type="entry name" value="Phosphatidic acid phosphatase type 2/haloperoxidase"/>
    <property type="match status" value="1"/>
</dbReference>
<dbReference type="Proteomes" id="UP000184428">
    <property type="component" value="Unassembled WGS sequence"/>
</dbReference>
<dbReference type="InterPro" id="IPR036938">
    <property type="entry name" value="PAP2/HPO_sf"/>
</dbReference>
<sequence>MPGTGPPRTASVARMVGARHWDARLHSLVGGLPNSPADRWLRRLTTAADHGRLWMAAGTLMAVRRGALRRGAVRGLTSMAVSSGLVNTALKPVFGRRRPDLGAHPVHRLLPHTMTTHSFPSGHSSSAGAFVIGVALECPTAGAVLAPLALTVGYSRVHVGVHYPGDVVAGLALGAAIAVGLRRWEPGQARPLPAGAVDPAEWRRPHYGPVRVSRRGSGH</sequence>
<feature type="domain" description="Phosphatidic acid phosphatase type 2/haloperoxidase" evidence="7">
    <location>
        <begin position="73"/>
        <end position="182"/>
    </location>
</feature>
<gene>
    <name evidence="8" type="ORF">SAMN05660350_04708</name>
</gene>
<reference evidence="8 9" key="1">
    <citation type="submission" date="2016-12" db="EMBL/GenBank/DDBJ databases">
        <authorList>
            <person name="Song W.-J."/>
            <person name="Kurnit D.M."/>
        </authorList>
    </citation>
    <scope>NUCLEOTIDE SEQUENCE [LARGE SCALE GENOMIC DNA]</scope>
    <source>
        <strain evidence="8 9">DSM 43162</strain>
    </source>
</reference>
<keyword evidence="6" id="KW-0472">Membrane</keyword>
<comment type="subcellular location">
    <subcellularLocation>
        <location evidence="1">Cell membrane</location>
        <topology evidence="1">Multi-pass membrane protein</topology>
    </subcellularLocation>
</comment>
<evidence type="ECO:0000256" key="2">
    <source>
        <dbReference type="ARBA" id="ARBA00022475"/>
    </source>
</evidence>
<evidence type="ECO:0000256" key="3">
    <source>
        <dbReference type="ARBA" id="ARBA00022692"/>
    </source>
</evidence>
<dbReference type="GO" id="GO:0016787">
    <property type="term" value="F:hydrolase activity"/>
    <property type="evidence" value="ECO:0007669"/>
    <property type="project" value="UniProtKB-KW"/>
</dbReference>
<name>A0A1M7V0M8_9ACTN</name>
<keyword evidence="2" id="KW-1003">Cell membrane</keyword>
<keyword evidence="3" id="KW-0812">Transmembrane</keyword>
<evidence type="ECO:0000256" key="5">
    <source>
        <dbReference type="ARBA" id="ARBA00022989"/>
    </source>
</evidence>